<feature type="domain" description="RING-type" evidence="7">
    <location>
        <begin position="67"/>
        <end position="106"/>
    </location>
</feature>
<dbReference type="AlphaFoldDB" id="A0A078AWG6"/>
<feature type="compositionally biased region" description="Polar residues" evidence="5">
    <location>
        <begin position="439"/>
        <end position="450"/>
    </location>
</feature>
<dbReference type="InterPro" id="IPR017907">
    <property type="entry name" value="Znf_RING_CS"/>
</dbReference>
<dbReference type="Gene3D" id="3.30.40.10">
    <property type="entry name" value="Zinc/RING finger domain, C3HC4 (zinc finger)"/>
    <property type="match status" value="2"/>
</dbReference>
<evidence type="ECO:0000313" key="9">
    <source>
        <dbReference type="Proteomes" id="UP000039865"/>
    </source>
</evidence>
<dbReference type="InterPro" id="IPR019787">
    <property type="entry name" value="Znf_PHD-finger"/>
</dbReference>
<accession>A0A078AWG6</accession>
<dbReference type="InterPro" id="IPR013083">
    <property type="entry name" value="Znf_RING/FYVE/PHD"/>
</dbReference>
<feature type="domain" description="PHD-type" evidence="6">
    <location>
        <begin position="145"/>
        <end position="195"/>
    </location>
</feature>
<proteinExistence type="predicted"/>
<dbReference type="PANTHER" id="PTHR47177">
    <property type="entry name" value="F18C1.6 PROTEIN"/>
    <property type="match status" value="1"/>
</dbReference>
<protein>
    <submittedName>
        <fullName evidence="8">Uncharacterized protein</fullName>
    </submittedName>
</protein>
<dbReference type="InterPro" id="IPR001965">
    <property type="entry name" value="Znf_PHD"/>
</dbReference>
<sequence length="625" mass="73259">MDQKLLSRTQSKNQHPKRSERVKNNKFNLNEKTSAHKIIKSQRLKKLLINSKNSQFLEEEETLEDRCSICLEQIKEKTKPKNCRHIYCQVCITSWTRFSNVCPLCKVEFQELQIFDKFGVISETLEVQKPIEKTYELEEWILDMADNCYVCNKNDNEYFLLLCDGCDYQLCHTYCCGLQNQIPENDWYCNQCNDQIEARNRVIEQNKKLQKLKQLSIEIIDCESEIESDSDFETDHTISQQSSINLNKKEPVDISKILKMKSDLYNQSEEDEDTECEGPLEKQSENKQKPQVKKIEKVLDIEDSIEDKLSIEKDQICQLLNPLQNNRSGNTNKKKCKNLIHLENKQITSQKRYQEKNGKPKNKQTKKNLSEEVNLDNLITCTKVKKQYKKKQNYNIAPIPLSQSQSKPKASPQLIQEKLPKKDLKHCSNENSYQKISQSTCFSSTQNNDSQKSHHQTQKQNTVAVQQLPKSGSLLNIKLPAFKTQAFGTRISINIIQDEEKLFQQKATNVNYKQQQFDEIAEELRQKEIEKYKRKQLIIKQMPKVQPIQKLNSLYEDEIPITADIDSEERMKIKDDFKRRREQKQKQKYEQQRAKLQSGININSSQIKQSINSTKKTAKSVCFKE</sequence>
<keyword evidence="2 4" id="KW-0863">Zinc-finger</keyword>
<dbReference type="PANTHER" id="PTHR47177:SF8">
    <property type="entry name" value="CHROMOSOME UNDETERMINED SCAFFOLD_154, WHOLE GENOME SHOTGUN SEQUENCE"/>
    <property type="match status" value="1"/>
</dbReference>
<dbReference type="SMART" id="SM00249">
    <property type="entry name" value="PHD"/>
    <property type="match status" value="1"/>
</dbReference>
<feature type="region of interest" description="Disordered" evidence="5">
    <location>
        <begin position="439"/>
        <end position="461"/>
    </location>
</feature>
<dbReference type="InParanoid" id="A0A078AWG6"/>
<feature type="region of interest" description="Disordered" evidence="5">
    <location>
        <begin position="349"/>
        <end position="370"/>
    </location>
</feature>
<dbReference type="PROSITE" id="PS50016">
    <property type="entry name" value="ZF_PHD_2"/>
    <property type="match status" value="1"/>
</dbReference>
<evidence type="ECO:0000259" key="7">
    <source>
        <dbReference type="PROSITE" id="PS50089"/>
    </source>
</evidence>
<dbReference type="InterPro" id="IPR001841">
    <property type="entry name" value="Znf_RING"/>
</dbReference>
<feature type="compositionally biased region" description="Acidic residues" evidence="5">
    <location>
        <begin position="268"/>
        <end position="278"/>
    </location>
</feature>
<reference evidence="8 9" key="1">
    <citation type="submission" date="2014-06" db="EMBL/GenBank/DDBJ databases">
        <authorList>
            <person name="Swart Estienne"/>
        </authorList>
    </citation>
    <scope>NUCLEOTIDE SEQUENCE [LARGE SCALE GENOMIC DNA]</scope>
    <source>
        <strain evidence="8 9">130c</strain>
    </source>
</reference>
<evidence type="ECO:0000256" key="1">
    <source>
        <dbReference type="ARBA" id="ARBA00022723"/>
    </source>
</evidence>
<dbReference type="SMART" id="SM00184">
    <property type="entry name" value="RING"/>
    <property type="match status" value="1"/>
</dbReference>
<dbReference type="PROSITE" id="PS50089">
    <property type="entry name" value="ZF_RING_2"/>
    <property type="match status" value="1"/>
</dbReference>
<evidence type="ECO:0000259" key="6">
    <source>
        <dbReference type="PROSITE" id="PS50016"/>
    </source>
</evidence>
<organism evidence="8 9">
    <name type="scientific">Stylonychia lemnae</name>
    <name type="common">Ciliate</name>
    <dbReference type="NCBI Taxonomy" id="5949"/>
    <lineage>
        <taxon>Eukaryota</taxon>
        <taxon>Sar</taxon>
        <taxon>Alveolata</taxon>
        <taxon>Ciliophora</taxon>
        <taxon>Intramacronucleata</taxon>
        <taxon>Spirotrichea</taxon>
        <taxon>Stichotrichia</taxon>
        <taxon>Sporadotrichida</taxon>
        <taxon>Oxytrichidae</taxon>
        <taxon>Stylonychinae</taxon>
        <taxon>Stylonychia</taxon>
    </lineage>
</organism>
<feature type="compositionally biased region" description="Basic and acidic residues" evidence="5">
    <location>
        <begin position="578"/>
        <end position="593"/>
    </location>
</feature>
<feature type="region of interest" description="Disordered" evidence="5">
    <location>
        <begin position="266"/>
        <end position="291"/>
    </location>
</feature>
<feature type="region of interest" description="Disordered" evidence="5">
    <location>
        <begin position="578"/>
        <end position="601"/>
    </location>
</feature>
<keyword evidence="1" id="KW-0479">Metal-binding</keyword>
<dbReference type="Proteomes" id="UP000039865">
    <property type="component" value="Unassembled WGS sequence"/>
</dbReference>
<evidence type="ECO:0000313" key="8">
    <source>
        <dbReference type="EMBL" id="CDW85592.1"/>
    </source>
</evidence>
<evidence type="ECO:0000256" key="3">
    <source>
        <dbReference type="ARBA" id="ARBA00022833"/>
    </source>
</evidence>
<name>A0A078AWG6_STYLE</name>
<keyword evidence="3" id="KW-0862">Zinc</keyword>
<dbReference type="Pfam" id="PF13639">
    <property type="entry name" value="zf-RING_2"/>
    <property type="match status" value="1"/>
</dbReference>
<gene>
    <name evidence="8" type="primary">Contig9885.g504</name>
    <name evidence="8" type="ORF">STYLEM_14674</name>
</gene>
<evidence type="ECO:0000256" key="4">
    <source>
        <dbReference type="PROSITE-ProRule" id="PRU00175"/>
    </source>
</evidence>
<dbReference type="Pfam" id="PF00628">
    <property type="entry name" value="PHD"/>
    <property type="match status" value="1"/>
</dbReference>
<feature type="compositionally biased region" description="Basic and acidic residues" evidence="5">
    <location>
        <begin position="279"/>
        <end position="291"/>
    </location>
</feature>
<dbReference type="EMBL" id="CCKQ01013887">
    <property type="protein sequence ID" value="CDW85592.1"/>
    <property type="molecule type" value="Genomic_DNA"/>
</dbReference>
<dbReference type="PROSITE" id="PS00518">
    <property type="entry name" value="ZF_RING_1"/>
    <property type="match status" value="1"/>
</dbReference>
<feature type="compositionally biased region" description="Polar residues" evidence="5">
    <location>
        <begin position="1"/>
        <end position="13"/>
    </location>
</feature>
<dbReference type="OrthoDB" id="283066at2759"/>
<evidence type="ECO:0000256" key="5">
    <source>
        <dbReference type="SAM" id="MobiDB-lite"/>
    </source>
</evidence>
<evidence type="ECO:0000256" key="2">
    <source>
        <dbReference type="ARBA" id="ARBA00022771"/>
    </source>
</evidence>
<keyword evidence="9" id="KW-1185">Reference proteome</keyword>
<dbReference type="SUPFAM" id="SSF57850">
    <property type="entry name" value="RING/U-box"/>
    <property type="match status" value="1"/>
</dbReference>
<dbReference type="SUPFAM" id="SSF57903">
    <property type="entry name" value="FYVE/PHD zinc finger"/>
    <property type="match status" value="1"/>
</dbReference>
<dbReference type="InterPro" id="IPR011011">
    <property type="entry name" value="Znf_FYVE_PHD"/>
</dbReference>
<feature type="region of interest" description="Disordered" evidence="5">
    <location>
        <begin position="1"/>
        <end position="26"/>
    </location>
</feature>
<dbReference type="GO" id="GO:0008270">
    <property type="term" value="F:zinc ion binding"/>
    <property type="evidence" value="ECO:0007669"/>
    <property type="project" value="UniProtKB-KW"/>
</dbReference>